<keyword evidence="2" id="KW-0812">Transmembrane</keyword>
<evidence type="ECO:0000256" key="2">
    <source>
        <dbReference type="SAM" id="Phobius"/>
    </source>
</evidence>
<evidence type="ECO:0000259" key="3">
    <source>
        <dbReference type="PROSITE" id="PS51201"/>
    </source>
</evidence>
<feature type="region of interest" description="Disordered" evidence="1">
    <location>
        <begin position="578"/>
        <end position="629"/>
    </location>
</feature>
<comment type="caution">
    <text evidence="5">The sequence shown here is derived from an EMBL/GenBank/DDBJ whole genome shotgun (WGS) entry which is preliminary data.</text>
</comment>
<dbReference type="RefSeq" id="WP_331214288.1">
    <property type="nucleotide sequence ID" value="NZ_JAZGQK010000009.1"/>
</dbReference>
<evidence type="ECO:0000259" key="4">
    <source>
        <dbReference type="PROSITE" id="PS51202"/>
    </source>
</evidence>
<accession>A0ABU7RRM8</accession>
<name>A0ABU7RRM8_9ACTN</name>
<dbReference type="Pfam" id="PF02080">
    <property type="entry name" value="TrkA_C"/>
    <property type="match status" value="1"/>
</dbReference>
<organism evidence="5 6">
    <name type="scientific">Plantactinospora sonchi</name>
    <dbReference type="NCBI Taxonomy" id="1544735"/>
    <lineage>
        <taxon>Bacteria</taxon>
        <taxon>Bacillati</taxon>
        <taxon>Actinomycetota</taxon>
        <taxon>Actinomycetes</taxon>
        <taxon>Micromonosporales</taxon>
        <taxon>Micromonosporaceae</taxon>
        <taxon>Plantactinospora</taxon>
    </lineage>
</organism>
<dbReference type="SUPFAM" id="SSF81324">
    <property type="entry name" value="Voltage-gated potassium channels"/>
    <property type="match status" value="1"/>
</dbReference>
<dbReference type="Proteomes" id="UP001332243">
    <property type="component" value="Unassembled WGS sequence"/>
</dbReference>
<dbReference type="Pfam" id="PF02254">
    <property type="entry name" value="TrkA_N"/>
    <property type="match status" value="1"/>
</dbReference>
<dbReference type="InterPro" id="IPR050721">
    <property type="entry name" value="Trk_Ktr_HKT_K-transport"/>
</dbReference>
<evidence type="ECO:0000256" key="1">
    <source>
        <dbReference type="SAM" id="MobiDB-lite"/>
    </source>
</evidence>
<evidence type="ECO:0000313" key="6">
    <source>
        <dbReference type="Proteomes" id="UP001332243"/>
    </source>
</evidence>
<dbReference type="Gene3D" id="3.40.50.720">
    <property type="entry name" value="NAD(P)-binding Rossmann-like Domain"/>
    <property type="match status" value="2"/>
</dbReference>
<keyword evidence="2" id="KW-0472">Membrane</keyword>
<dbReference type="SUPFAM" id="SSF116726">
    <property type="entry name" value="TrkA C-terminal domain-like"/>
    <property type="match status" value="1"/>
</dbReference>
<dbReference type="InterPro" id="IPR003148">
    <property type="entry name" value="RCK_N"/>
</dbReference>
<dbReference type="SUPFAM" id="SSF51735">
    <property type="entry name" value="NAD(P)-binding Rossmann-fold domains"/>
    <property type="match status" value="2"/>
</dbReference>
<feature type="domain" description="RCK N-terminal" evidence="3">
    <location>
        <begin position="361"/>
        <end position="480"/>
    </location>
</feature>
<reference evidence="5 6" key="1">
    <citation type="submission" date="2024-01" db="EMBL/GenBank/DDBJ databases">
        <title>Genome insights into Plantactinospora sonchi sp. nov.</title>
        <authorList>
            <person name="Wang L."/>
        </authorList>
    </citation>
    <scope>NUCLEOTIDE SEQUENCE [LARGE SCALE GENOMIC DNA]</scope>
    <source>
        <strain evidence="5 6">NEAU-QY2</strain>
    </source>
</reference>
<dbReference type="PANTHER" id="PTHR43833:SF11">
    <property type="entry name" value="VOLTAGE-GATED POTASSIUM CHANNEL KCH"/>
    <property type="match status" value="1"/>
</dbReference>
<keyword evidence="2" id="KW-1133">Transmembrane helix</keyword>
<dbReference type="PANTHER" id="PTHR43833">
    <property type="entry name" value="POTASSIUM CHANNEL PROTEIN 2-RELATED-RELATED"/>
    <property type="match status" value="1"/>
</dbReference>
<feature type="transmembrane region" description="Helical" evidence="2">
    <location>
        <begin position="267"/>
        <end position="288"/>
    </location>
</feature>
<dbReference type="PROSITE" id="PS51202">
    <property type="entry name" value="RCK_C"/>
    <property type="match status" value="1"/>
</dbReference>
<dbReference type="EMBL" id="JAZGQK010000009">
    <property type="protein sequence ID" value="MEE6259157.1"/>
    <property type="molecule type" value="Genomic_DNA"/>
</dbReference>
<gene>
    <name evidence="5" type="ORF">V1633_11745</name>
</gene>
<dbReference type="InterPro" id="IPR006037">
    <property type="entry name" value="RCK_C"/>
</dbReference>
<dbReference type="PROSITE" id="PS51201">
    <property type="entry name" value="RCK_N"/>
    <property type="match status" value="1"/>
</dbReference>
<feature type="domain" description="RCK C-terminal" evidence="4">
    <location>
        <begin position="500"/>
        <end position="584"/>
    </location>
</feature>
<dbReference type="InterPro" id="IPR036291">
    <property type="entry name" value="NAD(P)-bd_dom_sf"/>
</dbReference>
<keyword evidence="6" id="KW-1185">Reference proteome</keyword>
<dbReference type="Gene3D" id="3.30.70.1450">
    <property type="entry name" value="Regulator of K+ conductance, C-terminal domain"/>
    <property type="match status" value="1"/>
</dbReference>
<evidence type="ECO:0000313" key="5">
    <source>
        <dbReference type="EMBL" id="MEE6259157.1"/>
    </source>
</evidence>
<protein>
    <submittedName>
        <fullName evidence="5">TrkA family potassium uptake protein</fullName>
    </submittedName>
</protein>
<proteinExistence type="predicted"/>
<sequence>MADLWRTKARRAFETRLRDGLRPVGDTRPHYVVCGRDALVVQLVQELLGNDPNGANIRVTVIVPHLRHRDGGPDLRAIRGVRLIRADRLDEVTFRAAGLVGAAGLALLHQDDVGNIDAALCAQEVEPELRLVLRMFNMSLGYKIRQLFADAAVLSDASMAAPAFVAAALGEVAPTYFRYGGRTLYVAPRAEVHPDQVVCALADTHDPNHPVVLPADPAIADLVLAAAAGQNGADLADQRRSQWMRRRRRRRKSVLLRAVRSFATRKIGIATLVVLGVVLVLGFLLRYIEHQSIGNALYLTLVTTVVGADPDLDKSAAAQVLQVVLNIAGLALIPLITAAVVDGIVKARLALDAGVLPSERSGHVIVVGLGNVGTRVMYQLHDLGIDVVAIDKDPEARGTAVARRLNVPLIIGDAAREETLETASVAGCQALVVVSTDDVSNLQAALNARTARPDLRVVLRLYDGDFAQRIQKTFAIDVSRSVSYLAAPSFAAALLNRAVIATIPVDRHALLVAEVPVAAGSSLAGRELRSVGAAAGIRVIALTRAGQGRIEWTVPPEHQLRPGDRLTVVVRRAGLNRLLREASSPPPSPPYRPDEPVPTVSRALPSGKAGRSGRRGQSIPPARRPSTPS</sequence>
<feature type="transmembrane region" description="Helical" evidence="2">
    <location>
        <begin position="320"/>
        <end position="341"/>
    </location>
</feature>
<dbReference type="InterPro" id="IPR036721">
    <property type="entry name" value="RCK_C_sf"/>
</dbReference>